<name>A0A803ME34_CHEQI</name>
<dbReference type="OMA" id="PAQMQFI"/>
<keyword evidence="2" id="KW-0936">Ethylene signaling pathway</keyword>
<evidence type="ECO:0000313" key="11">
    <source>
        <dbReference type="EnsemblPlants" id="AUR62027727-RA:cds"/>
    </source>
</evidence>
<dbReference type="InterPro" id="IPR001471">
    <property type="entry name" value="AP2/ERF_dom"/>
</dbReference>
<protein>
    <recommendedName>
        <fullName evidence="10">AP2/ERF domain-containing protein</fullName>
    </recommendedName>
</protein>
<dbReference type="PANTHER" id="PTHR31657">
    <property type="entry name" value="ETHYLENE-RESPONSIVE TRANSCRIPTION FACTOR ERF061"/>
    <property type="match status" value="1"/>
</dbReference>
<proteinExistence type="inferred from homology"/>
<dbReference type="InterPro" id="IPR036955">
    <property type="entry name" value="AP2/ERF_dom_sf"/>
</dbReference>
<dbReference type="FunFam" id="3.30.730.10:FF:000001">
    <property type="entry name" value="Ethylene-responsive transcription factor 2"/>
    <property type="match status" value="1"/>
</dbReference>
<organism evidence="11 12">
    <name type="scientific">Chenopodium quinoa</name>
    <name type="common">Quinoa</name>
    <dbReference type="NCBI Taxonomy" id="63459"/>
    <lineage>
        <taxon>Eukaryota</taxon>
        <taxon>Viridiplantae</taxon>
        <taxon>Streptophyta</taxon>
        <taxon>Embryophyta</taxon>
        <taxon>Tracheophyta</taxon>
        <taxon>Spermatophyta</taxon>
        <taxon>Magnoliopsida</taxon>
        <taxon>eudicotyledons</taxon>
        <taxon>Gunneridae</taxon>
        <taxon>Pentapetalae</taxon>
        <taxon>Caryophyllales</taxon>
        <taxon>Chenopodiaceae</taxon>
        <taxon>Chenopodioideae</taxon>
        <taxon>Atripliceae</taxon>
        <taxon>Chenopodium</taxon>
    </lineage>
</organism>
<evidence type="ECO:0000259" key="10">
    <source>
        <dbReference type="PROSITE" id="PS51032"/>
    </source>
</evidence>
<evidence type="ECO:0000256" key="4">
    <source>
        <dbReference type="ARBA" id="ARBA00023125"/>
    </source>
</evidence>
<evidence type="ECO:0000256" key="7">
    <source>
        <dbReference type="ARBA" id="ARBA00023242"/>
    </source>
</evidence>
<dbReference type="GO" id="GO:0009873">
    <property type="term" value="P:ethylene-activated signaling pathway"/>
    <property type="evidence" value="ECO:0007669"/>
    <property type="project" value="UniProtKB-KW"/>
</dbReference>
<comment type="subcellular location">
    <subcellularLocation>
        <location evidence="1">Nucleus</location>
    </subcellularLocation>
</comment>
<dbReference type="Gene3D" id="3.30.730.10">
    <property type="entry name" value="AP2/ERF domain"/>
    <property type="match status" value="1"/>
</dbReference>
<dbReference type="InterPro" id="IPR051758">
    <property type="entry name" value="ERF/AP2-like"/>
</dbReference>
<dbReference type="AlphaFoldDB" id="A0A803ME34"/>
<dbReference type="Proteomes" id="UP000596660">
    <property type="component" value="Unplaced"/>
</dbReference>
<evidence type="ECO:0000256" key="5">
    <source>
        <dbReference type="ARBA" id="ARBA00023159"/>
    </source>
</evidence>
<feature type="domain" description="AP2/ERF" evidence="10">
    <location>
        <begin position="40"/>
        <end position="97"/>
    </location>
</feature>
<evidence type="ECO:0000256" key="3">
    <source>
        <dbReference type="ARBA" id="ARBA00023015"/>
    </source>
</evidence>
<dbReference type="Gramene" id="AUR62027727-RA">
    <property type="protein sequence ID" value="AUR62027727-RA:cds"/>
    <property type="gene ID" value="AUR62027727"/>
</dbReference>
<dbReference type="PRINTS" id="PR00367">
    <property type="entry name" value="ETHRSPELEMNT"/>
</dbReference>
<dbReference type="GO" id="GO:0000976">
    <property type="term" value="F:transcription cis-regulatory region binding"/>
    <property type="evidence" value="ECO:0007669"/>
    <property type="project" value="UniProtKB-ARBA"/>
</dbReference>
<accession>A0A803ME34</accession>
<feature type="region of interest" description="Disordered" evidence="9">
    <location>
        <begin position="134"/>
        <end position="188"/>
    </location>
</feature>
<dbReference type="SUPFAM" id="SSF54171">
    <property type="entry name" value="DNA-binding domain"/>
    <property type="match status" value="1"/>
</dbReference>
<keyword evidence="3" id="KW-0805">Transcription regulation</keyword>
<dbReference type="EnsemblPlants" id="AUR62027727-RA">
    <property type="protein sequence ID" value="AUR62027727-RA:cds"/>
    <property type="gene ID" value="AUR62027727"/>
</dbReference>
<dbReference type="SMART" id="SM00380">
    <property type="entry name" value="AP2"/>
    <property type="match status" value="1"/>
</dbReference>
<keyword evidence="5" id="KW-0010">Activator</keyword>
<reference evidence="11" key="1">
    <citation type="journal article" date="2017" name="Nature">
        <title>The genome of Chenopodium quinoa.</title>
        <authorList>
            <person name="Jarvis D.E."/>
            <person name="Ho Y.S."/>
            <person name="Lightfoot D.J."/>
            <person name="Schmoeckel S.M."/>
            <person name="Li B."/>
            <person name="Borm T.J.A."/>
            <person name="Ohyanagi H."/>
            <person name="Mineta K."/>
            <person name="Michell C.T."/>
            <person name="Saber N."/>
            <person name="Kharbatia N.M."/>
            <person name="Rupper R.R."/>
            <person name="Sharp A.R."/>
            <person name="Dally N."/>
            <person name="Boughton B.A."/>
            <person name="Woo Y.H."/>
            <person name="Gao G."/>
            <person name="Schijlen E.G.W.M."/>
            <person name="Guo X."/>
            <person name="Momin A.A."/>
            <person name="Negrao S."/>
            <person name="Al-Babili S."/>
            <person name="Gehring C."/>
            <person name="Roessner U."/>
            <person name="Jung C."/>
            <person name="Murphy K."/>
            <person name="Arold S.T."/>
            <person name="Gojobori T."/>
            <person name="van der Linden C.G."/>
            <person name="van Loo E.N."/>
            <person name="Jellen E.N."/>
            <person name="Maughan P.J."/>
            <person name="Tester M."/>
        </authorList>
    </citation>
    <scope>NUCLEOTIDE SEQUENCE [LARGE SCALE GENOMIC DNA]</scope>
    <source>
        <strain evidence="11">cv. PI 614886</strain>
    </source>
</reference>
<keyword evidence="6" id="KW-0804">Transcription</keyword>
<evidence type="ECO:0000256" key="9">
    <source>
        <dbReference type="SAM" id="MobiDB-lite"/>
    </source>
</evidence>
<sequence length="216" mass="23793">MSYSFPPPLPSYQSSNINNFLSPKPVTMKSNGLASKPTKLYRGVRQRHWGKWVAEIRLPKNRTRLWLGTFDTAEEAALAYDKAAYKLRGDFARLNFPNLRHEGSHIGGEFGEYKPLHSSVNAKLEAICESLAKQGNEKQGKSGKSKKKDKDVTQSMLQHGDVKAESTSDSEVGSGGSSPLSDLTFGDNEDMGSENFLLASYPSNEIDWDAILSSSS</sequence>
<evidence type="ECO:0000256" key="1">
    <source>
        <dbReference type="ARBA" id="ARBA00004123"/>
    </source>
</evidence>
<evidence type="ECO:0000313" key="12">
    <source>
        <dbReference type="Proteomes" id="UP000596660"/>
    </source>
</evidence>
<dbReference type="PANTHER" id="PTHR31657:SF87">
    <property type="entry name" value="ETHYLENE-RESPONSIVE TRANSCRIPTION FACTOR RAP2-13"/>
    <property type="match status" value="1"/>
</dbReference>
<feature type="compositionally biased region" description="Polar residues" evidence="9">
    <location>
        <begin position="167"/>
        <end position="181"/>
    </location>
</feature>
<evidence type="ECO:0000256" key="2">
    <source>
        <dbReference type="ARBA" id="ARBA00022745"/>
    </source>
</evidence>
<dbReference type="Pfam" id="PF00847">
    <property type="entry name" value="AP2"/>
    <property type="match status" value="1"/>
</dbReference>
<dbReference type="GO" id="GO:0003700">
    <property type="term" value="F:DNA-binding transcription factor activity"/>
    <property type="evidence" value="ECO:0007669"/>
    <property type="project" value="InterPro"/>
</dbReference>
<dbReference type="CDD" id="cd00018">
    <property type="entry name" value="AP2"/>
    <property type="match status" value="1"/>
</dbReference>
<reference evidence="11" key="2">
    <citation type="submission" date="2021-03" db="UniProtKB">
        <authorList>
            <consortium name="EnsemblPlants"/>
        </authorList>
    </citation>
    <scope>IDENTIFICATION</scope>
</reference>
<comment type="similarity">
    <text evidence="8">Belongs to the AP2/ERF transcription factor family. ERF subfamily.</text>
</comment>
<dbReference type="InterPro" id="IPR016177">
    <property type="entry name" value="DNA-bd_dom_sf"/>
</dbReference>
<keyword evidence="12" id="KW-1185">Reference proteome</keyword>
<dbReference type="GO" id="GO:0005634">
    <property type="term" value="C:nucleus"/>
    <property type="evidence" value="ECO:0007669"/>
    <property type="project" value="UniProtKB-SubCell"/>
</dbReference>
<evidence type="ECO:0000256" key="8">
    <source>
        <dbReference type="ARBA" id="ARBA00024343"/>
    </source>
</evidence>
<dbReference type="PROSITE" id="PS51032">
    <property type="entry name" value="AP2_ERF"/>
    <property type="match status" value="1"/>
</dbReference>
<evidence type="ECO:0000256" key="6">
    <source>
        <dbReference type="ARBA" id="ARBA00023163"/>
    </source>
</evidence>
<keyword evidence="7" id="KW-0539">Nucleus</keyword>
<keyword evidence="4" id="KW-0238">DNA-binding</keyword>